<dbReference type="EMBL" id="FUXX01000034">
    <property type="protein sequence ID" value="SKA66222.1"/>
    <property type="molecule type" value="Genomic_DNA"/>
</dbReference>
<evidence type="ECO:0000313" key="2">
    <source>
        <dbReference type="Proteomes" id="UP000242432"/>
    </source>
</evidence>
<protein>
    <recommendedName>
        <fullName evidence="3">Mobilisation protein (MobC)</fullName>
    </recommendedName>
</protein>
<reference evidence="2" key="1">
    <citation type="submission" date="2017-02" db="EMBL/GenBank/DDBJ databases">
        <authorList>
            <person name="Varghese N."/>
            <person name="Submissions S."/>
        </authorList>
    </citation>
    <scope>NUCLEOTIDE SEQUENCE [LARGE SCALE GENOMIC DNA]</scope>
    <source>
        <strain evidence="2">DSM 3072</strain>
    </source>
</reference>
<proteinExistence type="predicted"/>
<dbReference type="Proteomes" id="UP000242432">
    <property type="component" value="Unassembled WGS sequence"/>
</dbReference>
<gene>
    <name evidence="1" type="ORF">SAMN02745213_01782</name>
</gene>
<organism evidence="1 2">
    <name type="scientific">Succinivibrio dextrinosolvens DSM 3072</name>
    <dbReference type="NCBI Taxonomy" id="1123324"/>
    <lineage>
        <taxon>Bacteria</taxon>
        <taxon>Pseudomonadati</taxon>
        <taxon>Pseudomonadota</taxon>
        <taxon>Gammaproteobacteria</taxon>
        <taxon>Aeromonadales</taxon>
        <taxon>Succinivibrionaceae</taxon>
        <taxon>Succinivibrio</taxon>
    </lineage>
</organism>
<accession>A0A1T4VMK8</accession>
<dbReference type="RefSeq" id="WP_078929161.1">
    <property type="nucleotide sequence ID" value="NZ_FUXX01000034.1"/>
</dbReference>
<name>A0A1T4VMK8_9GAMM</name>
<keyword evidence="2" id="KW-1185">Reference proteome</keyword>
<sequence>MARNRLSIDLGEQHEAWINFCKKYKQRPSTMAREVLLDVMICEKLNNPKIIADLKKISHAEADKVIKQRVSLRADEIAALDRFAQAMEVKRHDALVMIIREFVANEPHFTYDEISAVYRSNHHMRKCVVNLNQMAKKINSLAKDEVYYDDIKSLITSVRRECRDMYNKVELHARCVWDMVNVGRNRVLLNPISK</sequence>
<dbReference type="AlphaFoldDB" id="A0A1T4VMK8"/>
<evidence type="ECO:0008006" key="3">
    <source>
        <dbReference type="Google" id="ProtNLM"/>
    </source>
</evidence>
<evidence type="ECO:0000313" key="1">
    <source>
        <dbReference type="EMBL" id="SKA66222.1"/>
    </source>
</evidence>